<evidence type="ECO:0000256" key="11">
    <source>
        <dbReference type="ARBA" id="ARBA00023026"/>
    </source>
</evidence>
<dbReference type="Proteomes" id="UP000317078">
    <property type="component" value="Unassembled WGS sequence"/>
</dbReference>
<comment type="catalytic activity">
    <reaction evidence="1">
        <text>ATP + protein L-histidine = ADP + protein N-phospho-L-histidine.</text>
        <dbReference type="EC" id="2.7.13.3"/>
    </reaction>
</comment>
<dbReference type="OrthoDB" id="5287260at2"/>
<dbReference type="InterPro" id="IPR011102">
    <property type="entry name" value="Sig_transdc_His_kinase_HWE"/>
</dbReference>
<dbReference type="Pfam" id="PF07536">
    <property type="entry name" value="HWE_HK"/>
    <property type="match status" value="1"/>
</dbReference>
<evidence type="ECO:0000256" key="4">
    <source>
        <dbReference type="ARBA" id="ARBA00022630"/>
    </source>
</evidence>
<keyword evidence="7" id="KW-0677">Repeat</keyword>
<keyword evidence="10" id="KW-0067">ATP-binding</keyword>
<keyword evidence="9" id="KW-0418">Kinase</keyword>
<evidence type="ECO:0000256" key="8">
    <source>
        <dbReference type="ARBA" id="ARBA00022741"/>
    </source>
</evidence>
<keyword evidence="14" id="KW-1185">Reference proteome</keyword>
<evidence type="ECO:0000256" key="5">
    <source>
        <dbReference type="ARBA" id="ARBA00022643"/>
    </source>
</evidence>
<dbReference type="AlphaFoldDB" id="A0A502F9M9"/>
<dbReference type="SUPFAM" id="SSF55785">
    <property type="entry name" value="PYP-like sensor domain (PAS domain)"/>
    <property type="match status" value="2"/>
</dbReference>
<dbReference type="InterPro" id="IPR000700">
    <property type="entry name" value="PAS-assoc_C"/>
</dbReference>
<evidence type="ECO:0000256" key="3">
    <source>
        <dbReference type="ARBA" id="ARBA00022553"/>
    </source>
</evidence>
<dbReference type="PROSITE" id="PS50113">
    <property type="entry name" value="PAC"/>
    <property type="match status" value="1"/>
</dbReference>
<dbReference type="EMBL" id="RCZP01000042">
    <property type="protein sequence ID" value="TPG46033.1"/>
    <property type="molecule type" value="Genomic_DNA"/>
</dbReference>
<evidence type="ECO:0000256" key="7">
    <source>
        <dbReference type="ARBA" id="ARBA00022737"/>
    </source>
</evidence>
<sequence>MDAEAPLPVLTEGSQAEPSLAAPIWSATPLGPPEEWPVSLKTAASLVLAIPFPATLLWGPEFTIAAYNDAYRRVLGSKPEALGRPLLQVWEEARDALAPQLARALAGEAVTVEGARYVILRGGGQEPEEAWFDYTFSPVRDEEGRICGVLNLGVETTTRVRAEAARQSSEGRWREVFERMGEGFEINEMVLDPDGQAVDFVYVDVNAAWERQSGFPREAVVGRRATEVFPRAETDYWVPLFGRVAETGEPVQVERYFAPASRWIEVIVYRLEPRRVAVLLRDVTERHRAAERQALLSREVDHRAKNALSVVQAALRLTRAPDLPSYMRAIEGRVAAIARAQTLLADDQWSSADLLTLLRGELDGLLDRHDGRVEVEGPAVALPPGSAQPFAMAIHELTTNALKHGALSNPTGRIAVTWSVEGGQTGRLRLRWAEEGGPPVEGPPERRGFGARVLDGTVRSQLGGALSLTWPRSGLTCEIDLPLEP</sequence>
<organism evidence="13 14">
    <name type="scientific">Muricoccus nepalensis</name>
    <dbReference type="NCBI Taxonomy" id="1854500"/>
    <lineage>
        <taxon>Bacteria</taxon>
        <taxon>Pseudomonadati</taxon>
        <taxon>Pseudomonadota</taxon>
        <taxon>Alphaproteobacteria</taxon>
        <taxon>Acetobacterales</taxon>
        <taxon>Roseomonadaceae</taxon>
        <taxon>Muricoccus</taxon>
    </lineage>
</organism>
<dbReference type="Gene3D" id="3.30.565.10">
    <property type="entry name" value="Histidine kinase-like ATPase, C-terminal domain"/>
    <property type="match status" value="1"/>
</dbReference>
<keyword evidence="4" id="KW-0285">Flavoprotein</keyword>
<dbReference type="SUPFAM" id="SSF55874">
    <property type="entry name" value="ATPase domain of HSP90 chaperone/DNA topoisomerase II/histidine kinase"/>
    <property type="match status" value="1"/>
</dbReference>
<proteinExistence type="predicted"/>
<feature type="domain" description="PAC" evidence="12">
    <location>
        <begin position="113"/>
        <end position="168"/>
    </location>
</feature>
<evidence type="ECO:0000256" key="6">
    <source>
        <dbReference type="ARBA" id="ARBA00022679"/>
    </source>
</evidence>
<name>A0A502F9M9_9PROT</name>
<dbReference type="InterPro" id="IPR013656">
    <property type="entry name" value="PAS_4"/>
</dbReference>
<evidence type="ECO:0000313" key="14">
    <source>
        <dbReference type="Proteomes" id="UP000317078"/>
    </source>
</evidence>
<keyword evidence="6" id="KW-0808">Transferase</keyword>
<dbReference type="InterPro" id="IPR036890">
    <property type="entry name" value="HATPase_C_sf"/>
</dbReference>
<dbReference type="GO" id="GO:0005524">
    <property type="term" value="F:ATP binding"/>
    <property type="evidence" value="ECO:0007669"/>
    <property type="project" value="UniProtKB-KW"/>
</dbReference>
<dbReference type="NCBIfam" id="TIGR00229">
    <property type="entry name" value="sensory_box"/>
    <property type="match status" value="1"/>
</dbReference>
<dbReference type="GO" id="GO:0004673">
    <property type="term" value="F:protein histidine kinase activity"/>
    <property type="evidence" value="ECO:0007669"/>
    <property type="project" value="UniProtKB-EC"/>
</dbReference>
<dbReference type="PANTHER" id="PTHR41523:SF8">
    <property type="entry name" value="ETHYLENE RESPONSE SENSOR PROTEIN"/>
    <property type="match status" value="1"/>
</dbReference>
<dbReference type="EC" id="2.7.13.3" evidence="2"/>
<keyword evidence="3" id="KW-0597">Phosphoprotein</keyword>
<evidence type="ECO:0000256" key="10">
    <source>
        <dbReference type="ARBA" id="ARBA00022840"/>
    </source>
</evidence>
<keyword evidence="11" id="KW-0843">Virulence</keyword>
<evidence type="ECO:0000259" key="12">
    <source>
        <dbReference type="PROSITE" id="PS50113"/>
    </source>
</evidence>
<evidence type="ECO:0000256" key="2">
    <source>
        <dbReference type="ARBA" id="ARBA00012438"/>
    </source>
</evidence>
<keyword evidence="8" id="KW-0547">Nucleotide-binding</keyword>
<evidence type="ECO:0000313" key="13">
    <source>
        <dbReference type="EMBL" id="TPG46033.1"/>
    </source>
</evidence>
<dbReference type="Gene3D" id="3.30.450.20">
    <property type="entry name" value="PAS domain"/>
    <property type="match status" value="2"/>
</dbReference>
<reference evidence="13 14" key="1">
    <citation type="journal article" date="2019" name="Environ. Microbiol.">
        <title>Species interactions and distinct microbial communities in high Arctic permafrost affected cryosols are associated with the CH4 and CO2 gas fluxes.</title>
        <authorList>
            <person name="Altshuler I."/>
            <person name="Hamel J."/>
            <person name="Turney S."/>
            <person name="Magnuson E."/>
            <person name="Levesque R."/>
            <person name="Greer C."/>
            <person name="Whyte L.G."/>
        </authorList>
    </citation>
    <scope>NUCLEOTIDE SEQUENCE [LARGE SCALE GENOMIC DNA]</scope>
    <source>
        <strain evidence="13 14">S9.3B</strain>
    </source>
</reference>
<evidence type="ECO:0000256" key="1">
    <source>
        <dbReference type="ARBA" id="ARBA00000085"/>
    </source>
</evidence>
<dbReference type="CDD" id="cd00130">
    <property type="entry name" value="PAS"/>
    <property type="match status" value="2"/>
</dbReference>
<keyword evidence="5" id="KW-0288">FMN</keyword>
<accession>A0A502F9M9</accession>
<dbReference type="PANTHER" id="PTHR41523">
    <property type="entry name" value="TWO-COMPONENT SYSTEM SENSOR PROTEIN"/>
    <property type="match status" value="1"/>
</dbReference>
<dbReference type="InterPro" id="IPR035965">
    <property type="entry name" value="PAS-like_dom_sf"/>
</dbReference>
<dbReference type="Pfam" id="PF08448">
    <property type="entry name" value="PAS_4"/>
    <property type="match status" value="2"/>
</dbReference>
<dbReference type="SMART" id="SM00911">
    <property type="entry name" value="HWE_HK"/>
    <property type="match status" value="1"/>
</dbReference>
<gene>
    <name evidence="13" type="ORF">EAH89_25225</name>
</gene>
<comment type="caution">
    <text evidence="13">The sequence shown here is derived from an EMBL/GenBank/DDBJ whole genome shotgun (WGS) entry which is preliminary data.</text>
</comment>
<evidence type="ECO:0000256" key="9">
    <source>
        <dbReference type="ARBA" id="ARBA00022777"/>
    </source>
</evidence>
<dbReference type="InterPro" id="IPR000014">
    <property type="entry name" value="PAS"/>
</dbReference>
<protein>
    <recommendedName>
        <fullName evidence="2">histidine kinase</fullName>
        <ecNumber evidence="2">2.7.13.3</ecNumber>
    </recommendedName>
</protein>